<dbReference type="GO" id="GO:0003712">
    <property type="term" value="F:transcription coregulator activity"/>
    <property type="evidence" value="ECO:0007669"/>
    <property type="project" value="TreeGrafter"/>
</dbReference>
<keyword evidence="8" id="KW-1133">Transmembrane helix</keyword>
<dbReference type="Pfam" id="PF04420">
    <property type="entry name" value="CHD5"/>
    <property type="match status" value="1"/>
</dbReference>
<evidence type="ECO:0000256" key="3">
    <source>
        <dbReference type="ARBA" id="ARBA00023159"/>
    </source>
</evidence>
<dbReference type="SUPFAM" id="SSF140718">
    <property type="entry name" value="Mediator hinge subcomplex-like"/>
    <property type="match status" value="1"/>
</dbReference>
<evidence type="ECO:0000256" key="7">
    <source>
        <dbReference type="SAM" id="Coils"/>
    </source>
</evidence>
<keyword evidence="3 6" id="KW-0010">Activator</keyword>
<dbReference type="PANTHER" id="PTHR13381:SF0">
    <property type="entry name" value="MEDIATOR OF RNA POLYMERASE II TRANSCRIPTION SUBUNIT 21"/>
    <property type="match status" value="1"/>
</dbReference>
<keyword evidence="2 6" id="KW-0805">Transcription regulation</keyword>
<sequence length="298" mass="33721">MHDHCMSACPTSLHKNLRVLLELPSWMADRLTELQDAINLQAENLCNAIGVIQQIAQPSFFADFNWASRSTKPEYQAFLQSQSPEDISRNFAVAISSTAKQLDVLIGALPEEEASADIQRATVQKLLEAYRTEGVKLTRITNRLESRLAENQRSTENFMDTKPDPLLFDSTYEVPDSLLPSSSKSPPISHVSWLTYLTVIFLVILFFRVCFSFGAVDRLHSLLNFILTIATSSGRRQRALRKMCATELEALRNQIKTVHMVDNFATYSKLERKIKALERQLRDLAPETLVGSVSLMHF</sequence>
<evidence type="ECO:0000313" key="10">
    <source>
        <dbReference type="WBParaSite" id="TREG1_35640.2"/>
    </source>
</evidence>
<dbReference type="AlphaFoldDB" id="A0AA85JR82"/>
<protein>
    <recommendedName>
        <fullName evidence="6">Mediator of RNA polymerase II transcription subunit 21</fullName>
    </recommendedName>
</protein>
<comment type="function">
    <text evidence="6">Component of the Mediator complex, a coactivator involved in the regulated transcription of nearly all RNA polymerase II-dependent genes. Mediator functions as a bridge to convey information from gene-specific regulatory proteins to the basal RNA polymerase II transcription machinery. Mediator is recruited to promoters by direct interactions with regulatory proteins and serves as a scaffold for the assembly of a functional preinitiation complex with RNA polymerase II and the general transcription factors.</text>
</comment>
<evidence type="ECO:0000313" key="9">
    <source>
        <dbReference type="Proteomes" id="UP000050795"/>
    </source>
</evidence>
<keyword evidence="4 6" id="KW-0804">Transcription</keyword>
<keyword evidence="7" id="KW-0175">Coiled coil</keyword>
<comment type="subunit">
    <text evidence="6">Component of the Mediator complex.</text>
</comment>
<dbReference type="InterPro" id="IPR028945">
    <property type="entry name" value="Get1"/>
</dbReference>
<dbReference type="GO" id="GO:0006357">
    <property type="term" value="P:regulation of transcription by RNA polymerase II"/>
    <property type="evidence" value="ECO:0007669"/>
    <property type="project" value="TreeGrafter"/>
</dbReference>
<dbReference type="PANTHER" id="PTHR13381">
    <property type="entry name" value="RNA POLYMERASE II HOLOENZYME COMPONENT SRB7"/>
    <property type="match status" value="1"/>
</dbReference>
<comment type="subcellular location">
    <subcellularLocation>
        <location evidence="1 6">Nucleus</location>
    </subcellularLocation>
</comment>
<dbReference type="Proteomes" id="UP000050795">
    <property type="component" value="Unassembled WGS sequence"/>
</dbReference>
<name>A0AA85JR82_TRIRE</name>
<reference evidence="10" key="2">
    <citation type="submission" date="2023-11" db="UniProtKB">
        <authorList>
            <consortium name="WormBaseParasite"/>
        </authorList>
    </citation>
    <scope>IDENTIFICATION</scope>
</reference>
<dbReference type="WBParaSite" id="TREG1_35640.2">
    <property type="protein sequence ID" value="TREG1_35640.2"/>
    <property type="gene ID" value="TREG1_35640"/>
</dbReference>
<keyword evidence="8" id="KW-0812">Transmembrane</keyword>
<accession>A0AA85JR82</accession>
<dbReference type="InterPro" id="IPR037212">
    <property type="entry name" value="Med7/Med21-like"/>
</dbReference>
<comment type="similarity">
    <text evidence="6">Belongs to the Mediator complex subunit 21 family.</text>
</comment>
<reference evidence="9" key="1">
    <citation type="submission" date="2022-06" db="EMBL/GenBank/DDBJ databases">
        <authorList>
            <person name="Berger JAMES D."/>
            <person name="Berger JAMES D."/>
        </authorList>
    </citation>
    <scope>NUCLEOTIDE SEQUENCE [LARGE SCALE GENOMIC DNA]</scope>
</reference>
<evidence type="ECO:0000256" key="8">
    <source>
        <dbReference type="SAM" id="Phobius"/>
    </source>
</evidence>
<keyword evidence="5 6" id="KW-0539">Nucleus</keyword>
<dbReference type="InterPro" id="IPR021384">
    <property type="entry name" value="Mediator_Med21"/>
</dbReference>
<evidence type="ECO:0000256" key="1">
    <source>
        <dbReference type="ARBA" id="ARBA00004123"/>
    </source>
</evidence>
<dbReference type="Gene3D" id="6.10.280.10">
    <property type="entry name" value="Mediator complex, subunit Med21"/>
    <property type="match status" value="1"/>
</dbReference>
<organism evidence="9 10">
    <name type="scientific">Trichobilharzia regenti</name>
    <name type="common">Nasal bird schistosome</name>
    <dbReference type="NCBI Taxonomy" id="157069"/>
    <lineage>
        <taxon>Eukaryota</taxon>
        <taxon>Metazoa</taxon>
        <taxon>Spiralia</taxon>
        <taxon>Lophotrochozoa</taxon>
        <taxon>Platyhelminthes</taxon>
        <taxon>Trematoda</taxon>
        <taxon>Digenea</taxon>
        <taxon>Strigeidida</taxon>
        <taxon>Schistosomatoidea</taxon>
        <taxon>Schistosomatidae</taxon>
        <taxon>Trichobilharzia</taxon>
    </lineage>
</organism>
<dbReference type="GO" id="GO:0071816">
    <property type="term" value="P:tail-anchored membrane protein insertion into ER membrane"/>
    <property type="evidence" value="ECO:0007669"/>
    <property type="project" value="InterPro"/>
</dbReference>
<feature type="coiled-coil region" evidence="7">
    <location>
        <begin position="260"/>
        <end position="287"/>
    </location>
</feature>
<evidence type="ECO:0000256" key="5">
    <source>
        <dbReference type="ARBA" id="ARBA00023242"/>
    </source>
</evidence>
<dbReference type="Pfam" id="PF11221">
    <property type="entry name" value="Med21"/>
    <property type="match status" value="1"/>
</dbReference>
<keyword evidence="9" id="KW-1185">Reference proteome</keyword>
<evidence type="ECO:0000256" key="2">
    <source>
        <dbReference type="ARBA" id="ARBA00023015"/>
    </source>
</evidence>
<evidence type="ECO:0000256" key="6">
    <source>
        <dbReference type="RuleBase" id="RU366036"/>
    </source>
</evidence>
<proteinExistence type="inferred from homology"/>
<keyword evidence="8" id="KW-0472">Membrane</keyword>
<dbReference type="GO" id="GO:0016592">
    <property type="term" value="C:mediator complex"/>
    <property type="evidence" value="ECO:0007669"/>
    <property type="project" value="UniProtKB-UniRule"/>
</dbReference>
<feature type="transmembrane region" description="Helical" evidence="8">
    <location>
        <begin position="193"/>
        <end position="216"/>
    </location>
</feature>
<evidence type="ECO:0000256" key="4">
    <source>
        <dbReference type="ARBA" id="ARBA00023163"/>
    </source>
</evidence>